<dbReference type="EMBL" id="JACGCI010000004">
    <property type="protein sequence ID" value="KAF6764341.1"/>
    <property type="molecule type" value="Genomic_DNA"/>
</dbReference>
<name>A0A8H6IIC1_9AGAR</name>
<sequence length="202" mass="20958">MDKVPADGQTGLLLSAVNPAGGSLLPVCKCGESCRCPACPYTAWKDCVVLDSTIVNPEPCFTCLDCALQNLPDEGTLPSPGPVRVPAGCCQGSSLQAVPTLETVAVSPNSEGGSLVCKCGDSCQCPSCPYHGLLDGEGSSRSEPCMTCLDCALQAMPAEDSLLQPTLDLFAMPHGLEGELAGFGTPMDFFRSDFGSLDFLEV</sequence>
<evidence type="ECO:0000313" key="1">
    <source>
        <dbReference type="EMBL" id="KAF6764341.1"/>
    </source>
</evidence>
<dbReference type="Proteomes" id="UP000521943">
    <property type="component" value="Unassembled WGS sequence"/>
</dbReference>
<proteinExistence type="predicted"/>
<keyword evidence="2" id="KW-1185">Reference proteome</keyword>
<reference evidence="1 2" key="1">
    <citation type="submission" date="2020-07" db="EMBL/GenBank/DDBJ databases">
        <title>Comparative genomics of pyrophilous fungi reveals a link between fire events and developmental genes.</title>
        <authorList>
            <consortium name="DOE Joint Genome Institute"/>
            <person name="Steindorff A.S."/>
            <person name="Carver A."/>
            <person name="Calhoun S."/>
            <person name="Stillman K."/>
            <person name="Liu H."/>
            <person name="Lipzen A."/>
            <person name="Pangilinan J."/>
            <person name="Labutti K."/>
            <person name="Bruns T.D."/>
            <person name="Grigoriev I.V."/>
        </authorList>
    </citation>
    <scope>NUCLEOTIDE SEQUENCE [LARGE SCALE GENOMIC DNA]</scope>
    <source>
        <strain evidence="1 2">CBS 144469</strain>
    </source>
</reference>
<protein>
    <submittedName>
        <fullName evidence="1">Uncharacterized protein</fullName>
    </submittedName>
</protein>
<gene>
    <name evidence="1" type="ORF">DFP72DRAFT_420770</name>
</gene>
<comment type="caution">
    <text evidence="1">The sequence shown here is derived from an EMBL/GenBank/DDBJ whole genome shotgun (WGS) entry which is preliminary data.</text>
</comment>
<accession>A0A8H6IIC1</accession>
<evidence type="ECO:0000313" key="2">
    <source>
        <dbReference type="Proteomes" id="UP000521943"/>
    </source>
</evidence>
<dbReference type="AlphaFoldDB" id="A0A8H6IIC1"/>
<organism evidence="1 2">
    <name type="scientific">Ephemerocybe angulata</name>
    <dbReference type="NCBI Taxonomy" id="980116"/>
    <lineage>
        <taxon>Eukaryota</taxon>
        <taxon>Fungi</taxon>
        <taxon>Dikarya</taxon>
        <taxon>Basidiomycota</taxon>
        <taxon>Agaricomycotina</taxon>
        <taxon>Agaricomycetes</taxon>
        <taxon>Agaricomycetidae</taxon>
        <taxon>Agaricales</taxon>
        <taxon>Agaricineae</taxon>
        <taxon>Psathyrellaceae</taxon>
        <taxon>Ephemerocybe</taxon>
    </lineage>
</organism>